<dbReference type="Pfam" id="PF20720">
    <property type="entry name" value="nSTAND3"/>
    <property type="match status" value="1"/>
</dbReference>
<sequence>MRNYDFNERLDWKPFQNLACEIVQYREQIHFQTFRDGKDKGIDGLWFQKEENIILQAKRYRKFTDLYRVLRDEELPHVQKLRPKRYILVVSLSLSEEEAEKIYGLFSGYITRSDDLLDRNALNRYLSDPSYHWIEKNFTGLWIPDASILEEVLLKIMNKGARNRNSREQRKAIEGCRTFVQTGIYNEARQRLEDNHVVVISGQPGMGKTTIARMLALDFLSIDCWEGFYWVSSLEEIENEWDDFGQKQVFILDDYWGAVFHRERGRKENYLLEELIGKFRASDNKWLIITAREYIVQQELFLNPELEDIIKNLKMECVLKEYTDAEKAEILFAHLKASDLDIEYVRSIYYNCDHLVYSRGYSPRVIDKFLKQPGYEAYSPWEYAQELLEWIKYPELMWKGVFAELSEEAKMLSAIVAISYTPINIEDIRNTYSRYVQLYKGTSAPKSFDSCISELEETVLLTSYDVEEEEIIVEFENPSIVDFLQGYLLENQEYYIPHLAKCSTFYNQLLMLLEHFHCHDENINQMIEKCCVEEFYKLPMKLEDYGDSDLGESIYYFGSDWAGRAFHLMRLSQGGPEGVVWDFIREFVNEFWRQIEKNTLFDGIHEMSNFVGLIRVCEESGMHFDGRKVIEQYWNHCFLYYDYESVDSLIKVYPKCSVEWREKYTTFMKNHVKGLILKTLLYYDCACLFSKRNTDITSNIEKA</sequence>
<name>A0ABS6CZN0_9FIRM</name>
<feature type="domain" description="Novel STAND NTPase 3" evidence="1">
    <location>
        <begin position="179"/>
        <end position="336"/>
    </location>
</feature>
<dbReference type="Proteomes" id="UP000723714">
    <property type="component" value="Unassembled WGS sequence"/>
</dbReference>
<evidence type="ECO:0000313" key="2">
    <source>
        <dbReference type="EMBL" id="MBU3874777.1"/>
    </source>
</evidence>
<evidence type="ECO:0000259" key="1">
    <source>
        <dbReference type="Pfam" id="PF20720"/>
    </source>
</evidence>
<comment type="caution">
    <text evidence="2">The sequence shown here is derived from an EMBL/GenBank/DDBJ whole genome shotgun (WGS) entry which is preliminary data.</text>
</comment>
<gene>
    <name evidence="2" type="ORF">HGO97_002985</name>
</gene>
<reference evidence="2 3" key="1">
    <citation type="submission" date="2021-06" db="EMBL/GenBank/DDBJ databases">
        <title>Faecalicatena sp. nov. isolated from porcine feces.</title>
        <authorList>
            <person name="Oh B.S."/>
            <person name="Lee J.H."/>
        </authorList>
    </citation>
    <scope>NUCLEOTIDE SEQUENCE [LARGE SCALE GENOMIC DNA]</scope>
    <source>
        <strain evidence="2 3">AGMB00832</strain>
    </source>
</reference>
<keyword evidence="3" id="KW-1185">Reference proteome</keyword>
<evidence type="ECO:0000313" key="3">
    <source>
        <dbReference type="Proteomes" id="UP000723714"/>
    </source>
</evidence>
<dbReference type="InterPro" id="IPR049050">
    <property type="entry name" value="nSTAND3"/>
</dbReference>
<proteinExistence type="predicted"/>
<accession>A0ABS6CZN0</accession>
<protein>
    <submittedName>
        <fullName evidence="2">AAA family ATPase</fullName>
    </submittedName>
</protein>
<dbReference type="RefSeq" id="WP_216239286.1">
    <property type="nucleotide sequence ID" value="NZ_JABACJ020000002.1"/>
</dbReference>
<dbReference type="EMBL" id="JABACJ020000002">
    <property type="protein sequence ID" value="MBU3874777.1"/>
    <property type="molecule type" value="Genomic_DNA"/>
</dbReference>
<organism evidence="2 3">
    <name type="scientific">Faecalicatena faecalis</name>
    <dbReference type="NCBI Taxonomy" id="2726362"/>
    <lineage>
        <taxon>Bacteria</taxon>
        <taxon>Bacillati</taxon>
        <taxon>Bacillota</taxon>
        <taxon>Clostridia</taxon>
        <taxon>Lachnospirales</taxon>
        <taxon>Lachnospiraceae</taxon>
        <taxon>Faecalicatena</taxon>
    </lineage>
</organism>